<dbReference type="PANTHER" id="PTHR45086:SF1">
    <property type="entry name" value="WD REPEAT-CONTAINING PROTEIN PCN"/>
    <property type="match status" value="1"/>
</dbReference>
<evidence type="ECO:0000313" key="3">
    <source>
        <dbReference type="EMBL" id="KAG5573408.1"/>
    </source>
</evidence>
<keyword evidence="1" id="KW-0853">WD repeat</keyword>
<proteinExistence type="predicted"/>
<feature type="region of interest" description="Disordered" evidence="2">
    <location>
        <begin position="136"/>
        <end position="158"/>
    </location>
</feature>
<protein>
    <recommendedName>
        <fullName evidence="5">Nucleotide binding protein</fullName>
    </recommendedName>
</protein>
<reference evidence="3 4" key="1">
    <citation type="submission" date="2020-09" db="EMBL/GenBank/DDBJ databases">
        <title>De no assembly of potato wild relative species, Solanum commersonii.</title>
        <authorList>
            <person name="Cho K."/>
        </authorList>
    </citation>
    <scope>NUCLEOTIDE SEQUENCE [LARGE SCALE GENOMIC DNA]</scope>
    <source>
        <strain evidence="3">LZ3.2</strain>
        <tissue evidence="3">Leaf</tissue>
    </source>
</reference>
<feature type="repeat" description="WD" evidence="1">
    <location>
        <begin position="318"/>
        <end position="359"/>
    </location>
</feature>
<dbReference type="InterPro" id="IPR036322">
    <property type="entry name" value="WD40_repeat_dom_sf"/>
</dbReference>
<dbReference type="PROSITE" id="PS50082">
    <property type="entry name" value="WD_REPEATS_2"/>
    <property type="match status" value="2"/>
</dbReference>
<dbReference type="EMBL" id="JACXVP010000012">
    <property type="protein sequence ID" value="KAG5573408.1"/>
    <property type="molecule type" value="Genomic_DNA"/>
</dbReference>
<organism evidence="3 4">
    <name type="scientific">Solanum commersonii</name>
    <name type="common">Commerson's wild potato</name>
    <name type="synonym">Commerson's nightshade</name>
    <dbReference type="NCBI Taxonomy" id="4109"/>
    <lineage>
        <taxon>Eukaryota</taxon>
        <taxon>Viridiplantae</taxon>
        <taxon>Streptophyta</taxon>
        <taxon>Embryophyta</taxon>
        <taxon>Tracheophyta</taxon>
        <taxon>Spermatophyta</taxon>
        <taxon>Magnoliopsida</taxon>
        <taxon>eudicotyledons</taxon>
        <taxon>Gunneridae</taxon>
        <taxon>Pentapetalae</taxon>
        <taxon>asterids</taxon>
        <taxon>lamiids</taxon>
        <taxon>Solanales</taxon>
        <taxon>Solanaceae</taxon>
        <taxon>Solanoideae</taxon>
        <taxon>Solaneae</taxon>
        <taxon>Solanum</taxon>
    </lineage>
</organism>
<dbReference type="SUPFAM" id="SSF50978">
    <property type="entry name" value="WD40 repeat-like"/>
    <property type="match status" value="2"/>
</dbReference>
<name>A0A9J5WEI8_SOLCO</name>
<accession>A0A9J5WEI8</accession>
<feature type="repeat" description="WD" evidence="1">
    <location>
        <begin position="236"/>
        <end position="268"/>
    </location>
</feature>
<sequence length="848" mass="93219">MLEVYRSSSVEWKPSPVVALATSADDSQVAVAREDGSLEIWHVSAGSIGWHCQLIIHGNPNSRVSSLVWCQSGSRKLPAGRLFSSSIDGSVYEWDLFYLTQKAVLDSIGVSIWQMAVEPCNNAQLHQNPPKKYENGHVSFTSGASSDSESSEGEEDDDSVVIHVDDVNENGRIAFACDDGRVRICTVSDEKNLSYERLFPKVNGETAPPWVIAQISDCCFENFIANIWIITGRTLSVTWSSDAKRIYSGSSDGFIRCWDAKLAYEIYRITVGLGGLGSGSDLCIWSLLALRCGTLVSADSSGSVQFWDSQHGTLLQSHSNHKGDVNALAASPSHSRVFSAGSDGQVILYKLSANEVGSHDGDISSVVVKKWVYVSHVRAHTHDVRALAVAVPIAHEEPIVEQKTKKRRFKEKPLEFSYHKWAHFGVPMLISGGDDTKLFAYSAKEFTKFSPHDICPSPQRPPIQIAVNTTFSQVSLLLVQASYWIDIFCVCVKNGVVSDSCGPSGGAARTDLVARVKCKTSRRITCSAISPSGVLFAYSDHVRPCLFELKKSGAGKSAWTVSKKKLPLGLPFAHSMVFSADSSRMMIAGCDRRIYVVDAVSLELVHVFTPRRKEQCEEFPPNEPPITRMFTSADGKWLGAVNCFGDVYIFNLDKQRQHWFISRLNGSSVTAGGFTPRNSNVLIVSTSSNQVYAFDVEAKQLGEWSNRNTFSLPGRFQEFPGEVIGLSFAPSTNSSSVIVYSSRAMCLIDFGLPVGDDDDTDLANSQDLALKKLHNSSPANGTLKRKLKGNDLDLKQIGRKNFEFCAFRDPVLFVGHLSRTSTLIIDKPWIQVVKTLDAPPVHRRIFGT</sequence>
<dbReference type="InterPro" id="IPR015943">
    <property type="entry name" value="WD40/YVTN_repeat-like_dom_sf"/>
</dbReference>
<dbReference type="InterPro" id="IPR044622">
    <property type="entry name" value="PCN"/>
</dbReference>
<dbReference type="PANTHER" id="PTHR45086">
    <property type="entry name" value="WD REPEAT-CONTAINING PROTEIN PCN"/>
    <property type="match status" value="1"/>
</dbReference>
<evidence type="ECO:0000256" key="1">
    <source>
        <dbReference type="PROSITE-ProRule" id="PRU00221"/>
    </source>
</evidence>
<keyword evidence="4" id="KW-1185">Reference proteome</keyword>
<dbReference type="AlphaFoldDB" id="A0A9J5WEI8"/>
<dbReference type="Gene3D" id="2.130.10.10">
    <property type="entry name" value="YVTN repeat-like/Quinoprotein amine dehydrogenase"/>
    <property type="match status" value="4"/>
</dbReference>
<evidence type="ECO:0008006" key="5">
    <source>
        <dbReference type="Google" id="ProtNLM"/>
    </source>
</evidence>
<dbReference type="SMART" id="SM00320">
    <property type="entry name" value="WD40"/>
    <property type="match status" value="7"/>
</dbReference>
<dbReference type="Pfam" id="PF00400">
    <property type="entry name" value="WD40"/>
    <property type="match status" value="3"/>
</dbReference>
<dbReference type="Proteomes" id="UP000824120">
    <property type="component" value="Chromosome 12"/>
</dbReference>
<dbReference type="GO" id="GO:0035266">
    <property type="term" value="P:meristem growth"/>
    <property type="evidence" value="ECO:0007669"/>
    <property type="project" value="InterPro"/>
</dbReference>
<dbReference type="InterPro" id="IPR001680">
    <property type="entry name" value="WD40_rpt"/>
</dbReference>
<dbReference type="GO" id="GO:0010073">
    <property type="term" value="P:meristem maintenance"/>
    <property type="evidence" value="ECO:0007669"/>
    <property type="project" value="InterPro"/>
</dbReference>
<feature type="compositionally biased region" description="Acidic residues" evidence="2">
    <location>
        <begin position="149"/>
        <end position="158"/>
    </location>
</feature>
<evidence type="ECO:0000256" key="2">
    <source>
        <dbReference type="SAM" id="MobiDB-lite"/>
    </source>
</evidence>
<gene>
    <name evidence="3" type="ORF">H5410_063174</name>
</gene>
<dbReference type="OrthoDB" id="8883818at2759"/>
<evidence type="ECO:0000313" key="4">
    <source>
        <dbReference type="Proteomes" id="UP000824120"/>
    </source>
</evidence>
<comment type="caution">
    <text evidence="3">The sequence shown here is derived from an EMBL/GenBank/DDBJ whole genome shotgun (WGS) entry which is preliminary data.</text>
</comment>